<dbReference type="Proteomes" id="UP001589747">
    <property type="component" value="Unassembled WGS sequence"/>
</dbReference>
<dbReference type="EMBL" id="JBHMDO010000033">
    <property type="protein sequence ID" value="MFB9328172.1"/>
    <property type="molecule type" value="Genomic_DNA"/>
</dbReference>
<name>A0ABV5KSI1_9BACL</name>
<reference evidence="1 2" key="1">
    <citation type="submission" date="2024-09" db="EMBL/GenBank/DDBJ databases">
        <authorList>
            <person name="Sun Q."/>
            <person name="Mori K."/>
        </authorList>
    </citation>
    <scope>NUCLEOTIDE SEQUENCE [LARGE SCALE GENOMIC DNA]</scope>
    <source>
        <strain evidence="1 2">TISTR 2452</strain>
    </source>
</reference>
<protein>
    <submittedName>
        <fullName evidence="1">Uncharacterized protein</fullName>
    </submittedName>
</protein>
<dbReference type="RefSeq" id="WP_377497219.1">
    <property type="nucleotide sequence ID" value="NZ_JBHMDO010000033.1"/>
</dbReference>
<accession>A0ABV5KSI1</accession>
<gene>
    <name evidence="1" type="ORF">ACFFSY_19765</name>
</gene>
<comment type="caution">
    <text evidence="1">The sequence shown here is derived from an EMBL/GenBank/DDBJ whole genome shotgun (WGS) entry which is preliminary data.</text>
</comment>
<evidence type="ECO:0000313" key="2">
    <source>
        <dbReference type="Proteomes" id="UP001589747"/>
    </source>
</evidence>
<keyword evidence="2" id="KW-1185">Reference proteome</keyword>
<sequence length="191" mass="21897">MTTMNAYAVRLVPYFNAKGVSWPEQNIWGCMEHTNTSLPGLHLPNNETIQCQGIPFSFPRTDTTEDDHISCEGQTLHVGVERPYRQLALLGVSTWGDYEDGITFAYAAGERTFRQTRKLGLSDLCRLWDYQQLSYGERVGLRFPFYWQGTRAIQFPVGIWLQTLELDAQAALQTIELPDNPYMYIFAMTLI</sequence>
<proteinExistence type="predicted"/>
<evidence type="ECO:0000313" key="1">
    <source>
        <dbReference type="EMBL" id="MFB9328172.1"/>
    </source>
</evidence>
<organism evidence="1 2">
    <name type="scientific">Paenibacillus aurantiacus</name>
    <dbReference type="NCBI Taxonomy" id="1936118"/>
    <lineage>
        <taxon>Bacteria</taxon>
        <taxon>Bacillati</taxon>
        <taxon>Bacillota</taxon>
        <taxon>Bacilli</taxon>
        <taxon>Bacillales</taxon>
        <taxon>Paenibacillaceae</taxon>
        <taxon>Paenibacillus</taxon>
    </lineage>
</organism>